<accession>A0A7X3SJ52</accession>
<keyword evidence="2" id="KW-1003">Cell membrane</keyword>
<gene>
    <name evidence="7" type="ORF">GN277_11730</name>
</gene>
<feature type="transmembrane region" description="Helical" evidence="6">
    <location>
        <begin position="476"/>
        <end position="496"/>
    </location>
</feature>
<feature type="transmembrane region" description="Helical" evidence="6">
    <location>
        <begin position="12"/>
        <end position="33"/>
    </location>
</feature>
<evidence type="ECO:0000256" key="6">
    <source>
        <dbReference type="SAM" id="Phobius"/>
    </source>
</evidence>
<evidence type="ECO:0000313" key="8">
    <source>
        <dbReference type="Proteomes" id="UP000460412"/>
    </source>
</evidence>
<feature type="transmembrane region" description="Helical" evidence="6">
    <location>
        <begin position="128"/>
        <end position="149"/>
    </location>
</feature>
<feature type="transmembrane region" description="Helical" evidence="6">
    <location>
        <begin position="416"/>
        <end position="433"/>
    </location>
</feature>
<feature type="transmembrane region" description="Helical" evidence="6">
    <location>
        <begin position="250"/>
        <end position="270"/>
    </location>
</feature>
<name>A0A7X3SJ52_9FIRM</name>
<feature type="transmembrane region" description="Helical" evidence="6">
    <location>
        <begin position="439"/>
        <end position="456"/>
    </location>
</feature>
<feature type="transmembrane region" description="Helical" evidence="6">
    <location>
        <begin position="161"/>
        <end position="182"/>
    </location>
</feature>
<feature type="transmembrane region" description="Helical" evidence="6">
    <location>
        <begin position="502"/>
        <end position="527"/>
    </location>
</feature>
<evidence type="ECO:0000313" key="7">
    <source>
        <dbReference type="EMBL" id="MXP76032.1"/>
    </source>
</evidence>
<dbReference type="GO" id="GO:0005886">
    <property type="term" value="C:plasma membrane"/>
    <property type="evidence" value="ECO:0007669"/>
    <property type="project" value="UniProtKB-SubCell"/>
</dbReference>
<feature type="transmembrane region" description="Helical" evidence="6">
    <location>
        <begin position="53"/>
        <end position="72"/>
    </location>
</feature>
<evidence type="ECO:0000256" key="1">
    <source>
        <dbReference type="ARBA" id="ARBA00004651"/>
    </source>
</evidence>
<dbReference type="InterPro" id="IPR002797">
    <property type="entry name" value="Polysacc_synth"/>
</dbReference>
<evidence type="ECO:0000256" key="5">
    <source>
        <dbReference type="ARBA" id="ARBA00023136"/>
    </source>
</evidence>
<feature type="transmembrane region" description="Helical" evidence="6">
    <location>
        <begin position="93"/>
        <end position="116"/>
    </location>
</feature>
<comment type="caution">
    <text evidence="7">The sequence shown here is derived from an EMBL/GenBank/DDBJ whole genome shotgun (WGS) entry which is preliminary data.</text>
</comment>
<keyword evidence="5 6" id="KW-0472">Membrane</keyword>
<dbReference type="Proteomes" id="UP000460412">
    <property type="component" value="Unassembled WGS sequence"/>
</dbReference>
<evidence type="ECO:0000256" key="2">
    <source>
        <dbReference type="ARBA" id="ARBA00022475"/>
    </source>
</evidence>
<evidence type="ECO:0000256" key="3">
    <source>
        <dbReference type="ARBA" id="ARBA00022692"/>
    </source>
</evidence>
<dbReference type="PANTHER" id="PTHR30250:SF21">
    <property type="entry name" value="LIPID II FLIPPASE MURJ"/>
    <property type="match status" value="1"/>
</dbReference>
<proteinExistence type="predicted"/>
<protein>
    <submittedName>
        <fullName evidence="7">Oligosaccharide flippase family protein</fullName>
    </submittedName>
</protein>
<dbReference type="CDD" id="cd13124">
    <property type="entry name" value="MATE_SpoVB_like"/>
    <property type="match status" value="1"/>
</dbReference>
<dbReference type="Pfam" id="PF01943">
    <property type="entry name" value="Polysacc_synt"/>
    <property type="match status" value="1"/>
</dbReference>
<dbReference type="InterPro" id="IPR024923">
    <property type="entry name" value="PG_synth_SpoVB"/>
</dbReference>
<evidence type="ECO:0000256" key="4">
    <source>
        <dbReference type="ARBA" id="ARBA00022989"/>
    </source>
</evidence>
<keyword evidence="4 6" id="KW-1133">Transmembrane helix</keyword>
<organism evidence="7 8">
    <name type="scientific">Sporofaciens musculi</name>
    <dbReference type="NCBI Taxonomy" id="2681861"/>
    <lineage>
        <taxon>Bacteria</taxon>
        <taxon>Bacillati</taxon>
        <taxon>Bacillota</taxon>
        <taxon>Clostridia</taxon>
        <taxon>Lachnospirales</taxon>
        <taxon>Lachnospiraceae</taxon>
        <taxon>Sporofaciens</taxon>
    </lineage>
</organism>
<dbReference type="PIRSF" id="PIRSF038958">
    <property type="entry name" value="PG_synth_SpoVB"/>
    <property type="match status" value="1"/>
</dbReference>
<keyword evidence="3 6" id="KW-0812">Transmembrane</keyword>
<sequence length="556" mass="60679">MAERRRKRDKNFLVQGSILAFAGVITKIIGAVYRIPLTNTVGTEGMGYYNVAFSIYTIALMLTSYSLPLAVSKLVSARVAIGQYRNAYKVFKCALMFAIVASGIVSLAIFFGAEFIANTLMSMDLSVYALRILAPCIFVVALLGVIRGFFQGNGSMMPTAFSQVIEQIVNAVASIVGAYLLLQTGKEIAKTRGDDSYGPAFAAAGGTVGTIMGAFVALLFVFVVFIAYYQLFRRKMRRDRSRKRESYRKIYRILLMTIAPVILSATVYNISDFLDTAIFNNIMAAQGVSKTEYASLMGIFGSQFNTLINVPLSVATALASSLIPSLVATVQTGSRKQVHNKIDTAIRFNMMIAIPCAVGLTILAKPLMDLLFYTEDNTTAALMLQLGAVSVVFFCPSTLTNSVLQGLDDMMTPVKNSSIALAVHVLSLLVMLVAFKWNIYAVVMSRTIFAATVYMLNSHALRERIGYVQERKRTFILPTIAAGIMGAVAVIVHLLFELFAGTRIATVFALLAAVPTYGIALVLLGGVTEDEIENMPKGALLLSICRKMHLFRDVYR</sequence>
<dbReference type="InterPro" id="IPR050833">
    <property type="entry name" value="Poly_Biosynth_Transport"/>
</dbReference>
<comment type="subcellular location">
    <subcellularLocation>
        <location evidence="1">Cell membrane</location>
        <topology evidence="1">Multi-pass membrane protein</topology>
    </subcellularLocation>
</comment>
<dbReference type="EMBL" id="WUQX01000001">
    <property type="protein sequence ID" value="MXP76032.1"/>
    <property type="molecule type" value="Genomic_DNA"/>
</dbReference>
<feature type="transmembrane region" description="Helical" evidence="6">
    <location>
        <begin position="306"/>
        <end position="327"/>
    </location>
</feature>
<dbReference type="RefSeq" id="WP_159751208.1">
    <property type="nucleotide sequence ID" value="NZ_CATIYY010000130.1"/>
</dbReference>
<feature type="transmembrane region" description="Helical" evidence="6">
    <location>
        <begin position="202"/>
        <end position="229"/>
    </location>
</feature>
<dbReference type="PANTHER" id="PTHR30250">
    <property type="entry name" value="PST FAMILY PREDICTED COLANIC ACID TRANSPORTER"/>
    <property type="match status" value="1"/>
</dbReference>
<reference evidence="7 8" key="1">
    <citation type="submission" date="2019-12" db="EMBL/GenBank/DDBJ databases">
        <title>Sporaefaciens musculi gen. nov., sp. nov., a novel bacterium isolated from the caecum of an obese mouse.</title>
        <authorList>
            <person name="Rasmussen T.S."/>
            <person name="Streidl T."/>
            <person name="Hitch T.C.A."/>
            <person name="Wortmann E."/>
            <person name="Deptula P."/>
            <person name="Hansen M."/>
            <person name="Nielsen D.S."/>
            <person name="Clavel T."/>
            <person name="Vogensen F.K."/>
        </authorList>
    </citation>
    <scope>NUCLEOTIDE SEQUENCE [LARGE SCALE GENOMIC DNA]</scope>
    <source>
        <strain evidence="7 8">WCA-9-b2</strain>
    </source>
</reference>
<dbReference type="AlphaFoldDB" id="A0A7X3SJ52"/>
<feature type="transmembrane region" description="Helical" evidence="6">
    <location>
        <begin position="380"/>
        <end position="404"/>
    </location>
</feature>
<feature type="transmembrane region" description="Helical" evidence="6">
    <location>
        <begin position="348"/>
        <end position="368"/>
    </location>
</feature>
<keyword evidence="8" id="KW-1185">Reference proteome</keyword>